<feature type="compositionally biased region" description="Polar residues" evidence="1">
    <location>
        <begin position="477"/>
        <end position="489"/>
    </location>
</feature>
<keyword evidence="5" id="KW-1185">Reference proteome</keyword>
<dbReference type="EMBL" id="JABSTR010000004">
    <property type="protein sequence ID" value="KAH9368088.1"/>
    <property type="molecule type" value="Genomic_DNA"/>
</dbReference>
<reference evidence="4 5" key="1">
    <citation type="journal article" date="2020" name="Cell">
        <title>Large-Scale Comparative Analyses of Tick Genomes Elucidate Their Genetic Diversity and Vector Capacities.</title>
        <authorList>
            <consortium name="Tick Genome and Microbiome Consortium (TIGMIC)"/>
            <person name="Jia N."/>
            <person name="Wang J."/>
            <person name="Shi W."/>
            <person name="Du L."/>
            <person name="Sun Y."/>
            <person name="Zhan W."/>
            <person name="Jiang J.F."/>
            <person name="Wang Q."/>
            <person name="Zhang B."/>
            <person name="Ji P."/>
            <person name="Bell-Sakyi L."/>
            <person name="Cui X.M."/>
            <person name="Yuan T.T."/>
            <person name="Jiang B.G."/>
            <person name="Yang W.F."/>
            <person name="Lam T.T."/>
            <person name="Chang Q.C."/>
            <person name="Ding S.J."/>
            <person name="Wang X.J."/>
            <person name="Zhu J.G."/>
            <person name="Ruan X.D."/>
            <person name="Zhao L."/>
            <person name="Wei J.T."/>
            <person name="Ye R.Z."/>
            <person name="Que T.C."/>
            <person name="Du C.H."/>
            <person name="Zhou Y.H."/>
            <person name="Cheng J.X."/>
            <person name="Dai P.F."/>
            <person name="Guo W.B."/>
            <person name="Han X.H."/>
            <person name="Huang E.J."/>
            <person name="Li L.F."/>
            <person name="Wei W."/>
            <person name="Gao Y.C."/>
            <person name="Liu J.Z."/>
            <person name="Shao H.Z."/>
            <person name="Wang X."/>
            <person name="Wang C.C."/>
            <person name="Yang T.C."/>
            <person name="Huo Q.B."/>
            <person name="Li W."/>
            <person name="Chen H.Y."/>
            <person name="Chen S.E."/>
            <person name="Zhou L.G."/>
            <person name="Ni X.B."/>
            <person name="Tian J.H."/>
            <person name="Sheng Y."/>
            <person name="Liu T."/>
            <person name="Pan Y.S."/>
            <person name="Xia L.Y."/>
            <person name="Li J."/>
            <person name="Zhao F."/>
            <person name="Cao W.C."/>
        </authorList>
    </citation>
    <scope>NUCLEOTIDE SEQUENCE [LARGE SCALE GENOMIC DNA]</scope>
    <source>
        <strain evidence="4">HaeL-2018</strain>
    </source>
</reference>
<keyword evidence="2" id="KW-0472">Membrane</keyword>
<proteinExistence type="predicted"/>
<dbReference type="InterPro" id="IPR001466">
    <property type="entry name" value="Beta-lactam-related"/>
</dbReference>
<dbReference type="Proteomes" id="UP000821853">
    <property type="component" value="Chromosome 2"/>
</dbReference>
<sequence length="489" mass="53573">MTRALCFIRQSLCCRIRDVRLSAQRGLHGNSRNSRYRSTKKTAAICGGVIGLGVGGYIAWTSDQGAFRNVFAQSPNTVQSLSASSCTEASKRQTQLDNAINYARELLMRKKDECGVPGIAVAVSVDGETVWAEGLGYADVENRVPCTRRTVMRIGSISKPIAMTTVAKLWEEGRIDLDKPIQEYVPSFPQKTFNGKPVVITLRDLVSHVSGIHHYANSSKNNQSAKNGGSVNTEFPEFYSTRKFKTTEEALEIFKDDPLLDPPGTAYHYTTYGWTLISAAVEGASKEAFTSHLKRLLKTLGMNSTFLDQNEPIIYNRSRFYTRDTKSGVLSNTQQVDSSYKWAGGGLISTVDDLVRFGNAMLYCAQADDAAGHRPGYLRPETVRQLWTPHAKVHNHWDRSAFLSYGMGWNLTESGEKPGGCGEWPPFAAFHTGGSMGGTSALALLPSAWNPEETSSSPLREPTPLHLGASSWPWLGTSPTPATETLLSG</sequence>
<dbReference type="GO" id="GO:0006508">
    <property type="term" value="P:proteolysis"/>
    <property type="evidence" value="ECO:0007669"/>
    <property type="project" value="TreeGrafter"/>
</dbReference>
<dbReference type="VEuPathDB" id="VectorBase:HLOH_058978"/>
<keyword evidence="2" id="KW-0812">Transmembrane</keyword>
<keyword evidence="2" id="KW-1133">Transmembrane helix</keyword>
<organism evidence="4 5">
    <name type="scientific">Haemaphysalis longicornis</name>
    <name type="common">Bush tick</name>
    <dbReference type="NCBI Taxonomy" id="44386"/>
    <lineage>
        <taxon>Eukaryota</taxon>
        <taxon>Metazoa</taxon>
        <taxon>Ecdysozoa</taxon>
        <taxon>Arthropoda</taxon>
        <taxon>Chelicerata</taxon>
        <taxon>Arachnida</taxon>
        <taxon>Acari</taxon>
        <taxon>Parasitiformes</taxon>
        <taxon>Ixodida</taxon>
        <taxon>Ixodoidea</taxon>
        <taxon>Ixodidae</taxon>
        <taxon>Haemaphysalinae</taxon>
        <taxon>Haemaphysalis</taxon>
    </lineage>
</organism>
<evidence type="ECO:0000256" key="2">
    <source>
        <dbReference type="SAM" id="Phobius"/>
    </source>
</evidence>
<dbReference type="GO" id="GO:0008233">
    <property type="term" value="F:peptidase activity"/>
    <property type="evidence" value="ECO:0007669"/>
    <property type="project" value="TreeGrafter"/>
</dbReference>
<feature type="transmembrane region" description="Helical" evidence="2">
    <location>
        <begin position="42"/>
        <end position="60"/>
    </location>
</feature>
<gene>
    <name evidence="4" type="ORF">HPB48_013726</name>
</gene>
<feature type="region of interest" description="Disordered" evidence="1">
    <location>
        <begin position="450"/>
        <end position="489"/>
    </location>
</feature>
<dbReference type="InterPro" id="IPR052794">
    <property type="entry name" value="Mito_Ser_Protease_LACTB"/>
</dbReference>
<dbReference type="AlphaFoldDB" id="A0A9J6G059"/>
<dbReference type="Pfam" id="PF00144">
    <property type="entry name" value="Beta-lactamase"/>
    <property type="match status" value="1"/>
</dbReference>
<evidence type="ECO:0000313" key="4">
    <source>
        <dbReference type="EMBL" id="KAH9368088.1"/>
    </source>
</evidence>
<dbReference type="InterPro" id="IPR012338">
    <property type="entry name" value="Beta-lactam/transpept-like"/>
</dbReference>
<dbReference type="Gene3D" id="3.40.710.10">
    <property type="entry name" value="DD-peptidase/beta-lactamase superfamily"/>
    <property type="match status" value="1"/>
</dbReference>
<feature type="domain" description="Beta-lactamase-related" evidence="3">
    <location>
        <begin position="110"/>
        <end position="446"/>
    </location>
</feature>
<dbReference type="SUPFAM" id="SSF56601">
    <property type="entry name" value="beta-lactamase/transpeptidase-like"/>
    <property type="match status" value="1"/>
</dbReference>
<dbReference type="PANTHER" id="PTHR46520">
    <property type="entry name" value="SERINE BETA-LACTAMASE-LIKE PROTEIN LACTB, MITOCHONDRIAL"/>
    <property type="match status" value="1"/>
</dbReference>
<name>A0A9J6G059_HAELO</name>
<protein>
    <recommendedName>
        <fullName evidence="3">Beta-lactamase-related domain-containing protein</fullName>
    </recommendedName>
</protein>
<evidence type="ECO:0000313" key="5">
    <source>
        <dbReference type="Proteomes" id="UP000821853"/>
    </source>
</evidence>
<dbReference type="GO" id="GO:0019216">
    <property type="term" value="P:regulation of lipid metabolic process"/>
    <property type="evidence" value="ECO:0007669"/>
    <property type="project" value="TreeGrafter"/>
</dbReference>
<dbReference type="GO" id="GO:0005739">
    <property type="term" value="C:mitochondrion"/>
    <property type="evidence" value="ECO:0007669"/>
    <property type="project" value="TreeGrafter"/>
</dbReference>
<accession>A0A9J6G059</accession>
<evidence type="ECO:0000256" key="1">
    <source>
        <dbReference type="SAM" id="MobiDB-lite"/>
    </source>
</evidence>
<dbReference type="OrthoDB" id="5946976at2759"/>
<dbReference type="PANTHER" id="PTHR46520:SF1">
    <property type="entry name" value="SERINE BETA-LACTAMASE-LIKE PROTEIN LACTB, MITOCHONDRIAL"/>
    <property type="match status" value="1"/>
</dbReference>
<evidence type="ECO:0000259" key="3">
    <source>
        <dbReference type="Pfam" id="PF00144"/>
    </source>
</evidence>
<comment type="caution">
    <text evidence="4">The sequence shown here is derived from an EMBL/GenBank/DDBJ whole genome shotgun (WGS) entry which is preliminary data.</text>
</comment>